<evidence type="ECO:0000256" key="1">
    <source>
        <dbReference type="SAM" id="MobiDB-lite"/>
    </source>
</evidence>
<name>A0ABT8SGH0_9BURK</name>
<dbReference type="RefSeq" id="WP_301815343.1">
    <property type="nucleotide sequence ID" value="NZ_JAUJZH010000035.1"/>
</dbReference>
<proteinExistence type="predicted"/>
<keyword evidence="3" id="KW-1185">Reference proteome</keyword>
<accession>A0ABT8SGH0</accession>
<reference evidence="2" key="1">
    <citation type="submission" date="2023-06" db="EMBL/GenBank/DDBJ databases">
        <authorList>
            <person name="Jiang Y."/>
            <person name="Liu Q."/>
        </authorList>
    </citation>
    <scope>NUCLEOTIDE SEQUENCE</scope>
    <source>
        <strain evidence="2">CGMCC 1.12090</strain>
    </source>
</reference>
<organism evidence="2 3">
    <name type="scientific">Variovorax ginsengisoli</name>
    <dbReference type="NCBI Taxonomy" id="363844"/>
    <lineage>
        <taxon>Bacteria</taxon>
        <taxon>Pseudomonadati</taxon>
        <taxon>Pseudomonadota</taxon>
        <taxon>Betaproteobacteria</taxon>
        <taxon>Burkholderiales</taxon>
        <taxon>Comamonadaceae</taxon>
        <taxon>Variovorax</taxon>
    </lineage>
</organism>
<dbReference type="EMBL" id="JAUKVY010000035">
    <property type="protein sequence ID" value="MDO1537082.1"/>
    <property type="molecule type" value="Genomic_DNA"/>
</dbReference>
<gene>
    <name evidence="2" type="ORF">Q2T77_32930</name>
</gene>
<sequence length="41" mass="4265">MSGATAGLLDRISIGCQGRGVRHTRSMDQGRSGAFVEPADC</sequence>
<comment type="caution">
    <text evidence="2">The sequence shown here is derived from an EMBL/GenBank/DDBJ whole genome shotgun (WGS) entry which is preliminary data.</text>
</comment>
<feature type="region of interest" description="Disordered" evidence="1">
    <location>
        <begin position="19"/>
        <end position="41"/>
    </location>
</feature>
<evidence type="ECO:0000313" key="2">
    <source>
        <dbReference type="EMBL" id="MDO1537082.1"/>
    </source>
</evidence>
<evidence type="ECO:0000313" key="3">
    <source>
        <dbReference type="Proteomes" id="UP001169027"/>
    </source>
</evidence>
<dbReference type="Proteomes" id="UP001169027">
    <property type="component" value="Unassembled WGS sequence"/>
</dbReference>
<protein>
    <submittedName>
        <fullName evidence="2">Uncharacterized protein</fullName>
    </submittedName>
</protein>